<feature type="domain" description="HTH luxR-type" evidence="3">
    <location>
        <begin position="231"/>
        <end position="296"/>
    </location>
</feature>
<reference evidence="4 5" key="1">
    <citation type="journal article" date="2010" name="J. Bacteriol.">
        <title>Biochemical characterization of a novel indole prenyltransferase from Streptomyces sp. SN-593.</title>
        <authorList>
            <person name="Takahashi S."/>
            <person name="Takagi H."/>
            <person name="Toyoda A."/>
            <person name="Uramoto M."/>
            <person name="Nogawa T."/>
            <person name="Ueki M."/>
            <person name="Sakaki Y."/>
            <person name="Osada H."/>
        </authorList>
    </citation>
    <scope>NUCLEOTIDE SEQUENCE [LARGE SCALE GENOMIC DNA]</scope>
    <source>
        <strain evidence="4 5">SN-593</strain>
    </source>
</reference>
<dbReference type="InterPro" id="IPR016032">
    <property type="entry name" value="Sig_transdc_resp-reg_C-effctor"/>
</dbReference>
<dbReference type="GO" id="GO:0003677">
    <property type="term" value="F:DNA binding"/>
    <property type="evidence" value="ECO:0007669"/>
    <property type="project" value="UniProtKB-KW"/>
</dbReference>
<dbReference type="SMART" id="SM00421">
    <property type="entry name" value="HTH_LUXR"/>
    <property type="match status" value="1"/>
</dbReference>
<feature type="compositionally biased region" description="Low complexity" evidence="2">
    <location>
        <begin position="111"/>
        <end position="120"/>
    </location>
</feature>
<dbReference type="InterPro" id="IPR036388">
    <property type="entry name" value="WH-like_DNA-bd_sf"/>
</dbReference>
<dbReference type="Gene3D" id="1.10.10.10">
    <property type="entry name" value="Winged helix-like DNA-binding domain superfamily/Winged helix DNA-binding domain"/>
    <property type="match status" value="1"/>
</dbReference>
<dbReference type="InterPro" id="IPR011006">
    <property type="entry name" value="CheY-like_superfamily"/>
</dbReference>
<dbReference type="PANTHER" id="PTHR43214:SF42">
    <property type="entry name" value="TRANSCRIPTIONAL REGULATORY PROTEIN DESR"/>
    <property type="match status" value="1"/>
</dbReference>
<feature type="compositionally biased region" description="Low complexity" evidence="2">
    <location>
        <begin position="153"/>
        <end position="162"/>
    </location>
</feature>
<feature type="compositionally biased region" description="Gly residues" evidence="2">
    <location>
        <begin position="121"/>
        <end position="141"/>
    </location>
</feature>
<dbReference type="InterPro" id="IPR039420">
    <property type="entry name" value="WalR-like"/>
</dbReference>
<dbReference type="Pfam" id="PF00196">
    <property type="entry name" value="GerE"/>
    <property type="match status" value="1"/>
</dbReference>
<dbReference type="Proteomes" id="UP000595703">
    <property type="component" value="Chromosome"/>
</dbReference>
<dbReference type="PROSITE" id="PS00622">
    <property type="entry name" value="HTH_LUXR_1"/>
    <property type="match status" value="1"/>
</dbReference>
<reference evidence="4 5" key="2">
    <citation type="journal article" date="2011" name="J. Antibiot.">
        <title>Furaquinocins I and J: novel polyketide isoprenoid hybrid compounds from Streptomyces reveromyceticus SN-593.</title>
        <authorList>
            <person name="Panthee S."/>
            <person name="Takahashi S."/>
            <person name="Takagi H."/>
            <person name="Nogawa T."/>
            <person name="Oowada E."/>
            <person name="Uramoto M."/>
            <person name="Osada H."/>
        </authorList>
    </citation>
    <scope>NUCLEOTIDE SEQUENCE [LARGE SCALE GENOMIC DNA]</scope>
    <source>
        <strain evidence="4 5">SN-593</strain>
    </source>
</reference>
<evidence type="ECO:0000256" key="1">
    <source>
        <dbReference type="ARBA" id="ARBA00023125"/>
    </source>
</evidence>
<feature type="region of interest" description="Disordered" evidence="2">
    <location>
        <begin position="91"/>
        <end position="168"/>
    </location>
</feature>
<proteinExistence type="predicted"/>
<dbReference type="KEGG" id="arev:RVR_2776"/>
<dbReference type="PRINTS" id="PR00038">
    <property type="entry name" value="HTHLUXR"/>
</dbReference>
<evidence type="ECO:0000259" key="3">
    <source>
        <dbReference type="PROSITE" id="PS50043"/>
    </source>
</evidence>
<name>A0A7U3VN02_9ACTN</name>
<evidence type="ECO:0000256" key="2">
    <source>
        <dbReference type="SAM" id="MobiDB-lite"/>
    </source>
</evidence>
<organism evidence="4 5">
    <name type="scientific">Actinacidiphila reveromycinica</name>
    <dbReference type="NCBI Taxonomy" id="659352"/>
    <lineage>
        <taxon>Bacteria</taxon>
        <taxon>Bacillati</taxon>
        <taxon>Actinomycetota</taxon>
        <taxon>Actinomycetes</taxon>
        <taxon>Kitasatosporales</taxon>
        <taxon>Streptomycetaceae</taxon>
        <taxon>Actinacidiphila</taxon>
    </lineage>
</organism>
<keyword evidence="5" id="KW-1185">Reference proteome</keyword>
<dbReference type="SUPFAM" id="SSF46894">
    <property type="entry name" value="C-terminal effector domain of the bipartite response regulators"/>
    <property type="match status" value="1"/>
</dbReference>
<dbReference type="PANTHER" id="PTHR43214">
    <property type="entry name" value="TWO-COMPONENT RESPONSE REGULATOR"/>
    <property type="match status" value="1"/>
</dbReference>
<dbReference type="InterPro" id="IPR000792">
    <property type="entry name" value="Tscrpt_reg_LuxR_C"/>
</dbReference>
<dbReference type="SUPFAM" id="SSF52172">
    <property type="entry name" value="CheY-like"/>
    <property type="match status" value="1"/>
</dbReference>
<dbReference type="Gene3D" id="3.40.50.2300">
    <property type="match status" value="1"/>
</dbReference>
<gene>
    <name evidence="4" type="ORF">RVR_2776</name>
</gene>
<reference evidence="4 5" key="4">
    <citation type="journal article" date="2020" name="Sci. Rep.">
        <title>beta-carboline chemical signals induce reveromycin production through a LuxR family regulator in Streptomyces sp. SN-593.</title>
        <authorList>
            <person name="Panthee S."/>
            <person name="Kito N."/>
            <person name="Hayashi T."/>
            <person name="Shimizu T."/>
            <person name="Ishikawa J."/>
            <person name="Hamamoto H."/>
            <person name="Osada H."/>
            <person name="Takahashi S."/>
        </authorList>
    </citation>
    <scope>NUCLEOTIDE SEQUENCE [LARGE SCALE GENOMIC DNA]</scope>
    <source>
        <strain evidence="4 5">SN-593</strain>
    </source>
</reference>
<protein>
    <submittedName>
        <fullName evidence="4">Putative two-component system response regulator</fullName>
    </submittedName>
</protein>
<evidence type="ECO:0000313" key="5">
    <source>
        <dbReference type="Proteomes" id="UP000595703"/>
    </source>
</evidence>
<dbReference type="PROSITE" id="PS50043">
    <property type="entry name" value="HTH_LUXR_2"/>
    <property type="match status" value="1"/>
</dbReference>
<sequence length="298" mass="30086">MAHDTCLLRSALAALLGREADFEVTDTAWPLPAETERSLRPDVCVVDADCTGWRQHVGAAAGPFGGSPGGALGGPLGRPVRAPAGAVAVRGGNAARGQGTRAAGGNGGPRALGAGRPANGGATGGDPRGGDPRGAGPGAAGGWPRPGSGGPGRPATHGPAVTGPGGGPARTRCALVVLTGPGRPGDLRRAHEAHALGFVNKDRSADRLPTAVRQAAQGKRFVDESLAVEFLHAADMPLTRRELSVLSLSAEGAPVTEIAHLLHLSHGTVRNYLASITRKTGARNRVDAIRISRVAGWV</sequence>
<feature type="compositionally biased region" description="Low complexity" evidence="2">
    <location>
        <begin position="91"/>
        <end position="101"/>
    </location>
</feature>
<keyword evidence="1" id="KW-0238">DNA-binding</keyword>
<evidence type="ECO:0000313" key="4">
    <source>
        <dbReference type="EMBL" id="BBA97160.1"/>
    </source>
</evidence>
<dbReference type="EMBL" id="AP018365">
    <property type="protein sequence ID" value="BBA97160.1"/>
    <property type="molecule type" value="Genomic_DNA"/>
</dbReference>
<dbReference type="GO" id="GO:0006355">
    <property type="term" value="P:regulation of DNA-templated transcription"/>
    <property type="evidence" value="ECO:0007669"/>
    <property type="project" value="InterPro"/>
</dbReference>
<dbReference type="AlphaFoldDB" id="A0A7U3VN02"/>
<reference evidence="4 5" key="3">
    <citation type="journal article" date="2011" name="Nat. Chem. Biol.">
        <title>Reveromycin A biosynthesis uses RevG and RevJ for stereospecific spiroacetal formation.</title>
        <authorList>
            <person name="Takahashi S."/>
            <person name="Toyoda A."/>
            <person name="Sekiyama Y."/>
            <person name="Takagi H."/>
            <person name="Nogawa T."/>
            <person name="Uramoto M."/>
            <person name="Suzuki R."/>
            <person name="Koshino H."/>
            <person name="Kumano T."/>
            <person name="Panthee S."/>
            <person name="Dairi T."/>
            <person name="Ishikawa J."/>
            <person name="Ikeda H."/>
            <person name="Sakaki Y."/>
            <person name="Osada H."/>
        </authorList>
    </citation>
    <scope>NUCLEOTIDE SEQUENCE [LARGE SCALE GENOMIC DNA]</scope>
    <source>
        <strain evidence="4 5">SN-593</strain>
    </source>
</reference>
<accession>A0A7U3VN02</accession>
<dbReference type="CDD" id="cd06170">
    <property type="entry name" value="LuxR_C_like"/>
    <property type="match status" value="1"/>
</dbReference>